<comment type="caution">
    <text evidence="2">The sequence shown here is derived from an EMBL/GenBank/DDBJ whole genome shotgun (WGS) entry which is preliminary data.</text>
</comment>
<keyword evidence="1" id="KW-0233">DNA recombination</keyword>
<accession>A0A1C1A5Z0</accession>
<dbReference type="GO" id="GO:0015074">
    <property type="term" value="P:DNA integration"/>
    <property type="evidence" value="ECO:0007669"/>
    <property type="project" value="InterPro"/>
</dbReference>
<reference evidence="3" key="1">
    <citation type="submission" date="2016-05" db="EMBL/GenBank/DDBJ databases">
        <title>Paenibacillus oryzae. sp. nov., isolated from the rice root.</title>
        <authorList>
            <person name="Zhang J."/>
            <person name="Zhang X."/>
        </authorList>
    </citation>
    <scope>NUCLEOTIDE SEQUENCE [LARGE SCALE GENOMIC DNA]</scope>
    <source>
        <strain evidence="3">KCTC13222</strain>
    </source>
</reference>
<sequence>MSYKWLEWDEFSEIYMKAFHNTRGIIKPRQYLKQNLNYLKVIVNRLHHDYKDGKQWLEAPLNEKKGYREEFFTEMCYIIPWYAYIENKNEIDQNMMLKYFQSDTTSLQIHYTWSKYFGLVTDIEDQWISRDVTFRRTGFRKCLGMHTILIMKPFHCFNDDDSKFATTVGYPNTNRYNPKVLQDLRIKLGYSTIRLAQKKKTNRDKLLGHLNPVWASVVSKYYNYLLVSDASENYLNKMTNILNELFEYLNEENKKDCTSFSIKDFSKLTTKFKQGRVKKENGTRYQLSKVSLLRRFFEWGVGELPSFFPTHLIFPDEEWASLSKKASKEYLNSEGFAPSSNEIAMKMVEGIYRYLPKNENEELCRWFWLIVASAPPRFSYVINLESKQALRPLPNQPEAFGLYSQDEDKAGNKYGQFPILDPIGYEAITELEKRANRLQLKPIWNIKYNREFIHLFQFNRPPWILSNSAVRRFFDKMKLEVLNEDELSERISAHRYRTFLLTHIAMKTGSLEAVRVAAGHRNEEMTRLYLKSRVSRNALLHRVLSKYEQGEVSGKFYVRLLQFLTSEDPQIEDMMNALTTEMALDEFLLKYGKRMEMGFCLSQESCDNWYKCWGCNNFLMRREEINDAIVVLVKQILNLRTMIKHSTNYTSKNSIAAGQMRTISLIIKRLIELGLTEKKIDEMVLEVITKFTLEGS</sequence>
<protein>
    <submittedName>
        <fullName evidence="2">Uncharacterized protein</fullName>
    </submittedName>
</protein>
<dbReference type="Gene3D" id="1.10.443.10">
    <property type="entry name" value="Intergrase catalytic core"/>
    <property type="match status" value="1"/>
</dbReference>
<dbReference type="EMBL" id="LYPC01000012">
    <property type="protein sequence ID" value="OCT15974.1"/>
    <property type="molecule type" value="Genomic_DNA"/>
</dbReference>
<dbReference type="InterPro" id="IPR013762">
    <property type="entry name" value="Integrase-like_cat_sf"/>
</dbReference>
<evidence type="ECO:0000256" key="1">
    <source>
        <dbReference type="ARBA" id="ARBA00023172"/>
    </source>
</evidence>
<dbReference type="SUPFAM" id="SSF56349">
    <property type="entry name" value="DNA breaking-rejoining enzymes"/>
    <property type="match status" value="2"/>
</dbReference>
<evidence type="ECO:0000313" key="3">
    <source>
        <dbReference type="Proteomes" id="UP000093309"/>
    </source>
</evidence>
<organism evidence="2 3">
    <name type="scientific">Paenibacillus pectinilyticus</name>
    <dbReference type="NCBI Taxonomy" id="512399"/>
    <lineage>
        <taxon>Bacteria</taxon>
        <taxon>Bacillati</taxon>
        <taxon>Bacillota</taxon>
        <taxon>Bacilli</taxon>
        <taxon>Bacillales</taxon>
        <taxon>Paenibacillaceae</taxon>
        <taxon>Paenibacillus</taxon>
    </lineage>
</organism>
<dbReference type="STRING" id="512399.A8709_10160"/>
<dbReference type="RefSeq" id="WP_065851477.1">
    <property type="nucleotide sequence ID" value="NZ_LYPC01000012.1"/>
</dbReference>
<dbReference type="OrthoDB" id="2489740at2"/>
<gene>
    <name evidence="2" type="ORF">A8709_10160</name>
</gene>
<dbReference type="GO" id="GO:0003677">
    <property type="term" value="F:DNA binding"/>
    <property type="evidence" value="ECO:0007669"/>
    <property type="project" value="InterPro"/>
</dbReference>
<name>A0A1C1A5Z0_9BACL</name>
<dbReference type="GO" id="GO:0006310">
    <property type="term" value="P:DNA recombination"/>
    <property type="evidence" value="ECO:0007669"/>
    <property type="project" value="UniProtKB-KW"/>
</dbReference>
<evidence type="ECO:0000313" key="2">
    <source>
        <dbReference type="EMBL" id="OCT15974.1"/>
    </source>
</evidence>
<dbReference type="Proteomes" id="UP000093309">
    <property type="component" value="Unassembled WGS sequence"/>
</dbReference>
<keyword evidence="3" id="KW-1185">Reference proteome</keyword>
<dbReference type="InterPro" id="IPR011010">
    <property type="entry name" value="DNA_brk_join_enz"/>
</dbReference>
<proteinExistence type="predicted"/>
<dbReference type="AlphaFoldDB" id="A0A1C1A5Z0"/>